<dbReference type="InterPro" id="IPR013783">
    <property type="entry name" value="Ig-like_fold"/>
</dbReference>
<dbReference type="Proteomes" id="UP000823736">
    <property type="component" value="Unassembled WGS sequence"/>
</dbReference>
<dbReference type="Pfam" id="PF01882">
    <property type="entry name" value="DUF58"/>
    <property type="match status" value="1"/>
</dbReference>
<dbReference type="PANTHER" id="PTHR33608">
    <property type="entry name" value="BLL2464 PROTEIN"/>
    <property type="match status" value="1"/>
</dbReference>
<dbReference type="AlphaFoldDB" id="A0A8T4GTB8"/>
<keyword evidence="1" id="KW-0472">Membrane</keyword>
<dbReference type="RefSeq" id="WP_209490629.1">
    <property type="nucleotide sequence ID" value="NZ_JAGGLC010000001.1"/>
</dbReference>
<protein>
    <submittedName>
        <fullName evidence="4">Putative repeat protein (TIGR01451 family)</fullName>
    </submittedName>
</protein>
<dbReference type="Gene3D" id="2.60.40.10">
    <property type="entry name" value="Immunoglobulins"/>
    <property type="match status" value="1"/>
</dbReference>
<evidence type="ECO:0000313" key="5">
    <source>
        <dbReference type="Proteomes" id="UP000823736"/>
    </source>
</evidence>
<keyword evidence="1" id="KW-1133">Transmembrane helix</keyword>
<evidence type="ECO:0000256" key="1">
    <source>
        <dbReference type="SAM" id="Phobius"/>
    </source>
</evidence>
<keyword evidence="5" id="KW-1185">Reference proteome</keyword>
<keyword evidence="1" id="KW-0812">Transmembrane</keyword>
<gene>
    <name evidence="4" type="ORF">J2753_000814</name>
</gene>
<name>A0A8T4GTB8_9EURY</name>
<dbReference type="InterPro" id="IPR001434">
    <property type="entry name" value="OmcB-like_DUF11"/>
</dbReference>
<accession>A0A8T4GTB8</accession>
<dbReference type="InterPro" id="IPR002881">
    <property type="entry name" value="DUF58"/>
</dbReference>
<proteinExistence type="predicted"/>
<dbReference type="EMBL" id="JAGGLC010000001">
    <property type="protein sequence ID" value="MBP1986341.1"/>
    <property type="molecule type" value="Genomic_DNA"/>
</dbReference>
<feature type="transmembrane region" description="Helical" evidence="1">
    <location>
        <begin position="12"/>
        <end position="29"/>
    </location>
</feature>
<evidence type="ECO:0000259" key="2">
    <source>
        <dbReference type="Pfam" id="PF01345"/>
    </source>
</evidence>
<feature type="domain" description="DUF58" evidence="3">
    <location>
        <begin position="201"/>
        <end position="350"/>
    </location>
</feature>
<feature type="transmembrane region" description="Helical" evidence="1">
    <location>
        <begin position="34"/>
        <end position="50"/>
    </location>
</feature>
<feature type="domain" description="DUF11" evidence="2">
    <location>
        <begin position="57"/>
        <end position="155"/>
    </location>
</feature>
<dbReference type="OrthoDB" id="31512at2157"/>
<dbReference type="PANTHER" id="PTHR33608:SF6">
    <property type="entry name" value="BLL2464 PROTEIN"/>
    <property type="match status" value="1"/>
</dbReference>
<comment type="caution">
    <text evidence="4">The sequence shown here is derived from an EMBL/GenBank/DDBJ whole genome shotgun (WGS) entry which is preliminary data.</text>
</comment>
<sequence>MSYTDALDTGHWAGIGGLAFAAFALGLPFQRPGLFLVALVGVGFAAYARLGDAPEPDLTVEYDLSESSPAPDDEVTVSITVENTGSATLPDLRLIDGVPPGLSVTDGTARLGTALRPGKRATYSYTVTATRGTHEWEPMTAVVRNASGSRERTVEIEQGTTLRCLPELAASSDLPLRGLTTPYAGRVATDVAGSGLEFHSTREYRRGDPLSRVDWNRYARSGELSTVSFREERAATVVLLIDSREDAYRAPDDETPNAVERSVDAAGEAFSALLATGDRVGLASYGPEECWLAPSTGERHRATTRRMLADHPAFAVAPAEGPFYPSITLRRLRRRLPADAQVVLFSPAADDYIASVAERLDAYGHQLTLISPDPTVADSTPHRLARLERDARLRGLRSRGIRVIDWGERPLAVELTRATRRWGR</sequence>
<reference evidence="4" key="1">
    <citation type="submission" date="2021-03" db="EMBL/GenBank/DDBJ databases">
        <title>Genomic Encyclopedia of Type Strains, Phase IV (KMG-IV): sequencing the most valuable type-strain genomes for metagenomic binning, comparative biology and taxonomic classification.</title>
        <authorList>
            <person name="Goeker M."/>
        </authorList>
    </citation>
    <scope>NUCLEOTIDE SEQUENCE</scope>
    <source>
        <strain evidence="4">DSM 26232</strain>
    </source>
</reference>
<evidence type="ECO:0000313" key="4">
    <source>
        <dbReference type="EMBL" id="MBP1986341.1"/>
    </source>
</evidence>
<dbReference type="Pfam" id="PF01345">
    <property type="entry name" value="DUF11"/>
    <property type="match status" value="1"/>
</dbReference>
<organism evidence="4 5">
    <name type="scientific">Halolamina salifodinae</name>
    <dbReference type="NCBI Taxonomy" id="1202767"/>
    <lineage>
        <taxon>Archaea</taxon>
        <taxon>Methanobacteriati</taxon>
        <taxon>Methanobacteriota</taxon>
        <taxon>Stenosarchaea group</taxon>
        <taxon>Halobacteria</taxon>
        <taxon>Halobacteriales</taxon>
        <taxon>Haloferacaceae</taxon>
    </lineage>
</organism>
<evidence type="ECO:0000259" key="3">
    <source>
        <dbReference type="Pfam" id="PF01882"/>
    </source>
</evidence>